<evidence type="ECO:0000313" key="1">
    <source>
        <dbReference type="EMBL" id="CAG5081269.1"/>
    </source>
</evidence>
<gene>
    <name evidence="1" type="ORF">HICCMSTLAB_LOCUS3234</name>
</gene>
<evidence type="ECO:0000313" key="2">
    <source>
        <dbReference type="Proteomes" id="UP000786811"/>
    </source>
</evidence>
<dbReference type="Proteomes" id="UP000786811">
    <property type="component" value="Unassembled WGS sequence"/>
</dbReference>
<reference evidence="1" key="1">
    <citation type="submission" date="2021-04" db="EMBL/GenBank/DDBJ databases">
        <authorList>
            <person name="Chebbi M.A.C M."/>
        </authorList>
    </citation>
    <scope>NUCLEOTIDE SEQUENCE</scope>
</reference>
<comment type="caution">
    <text evidence="1">The sequence shown here is derived from an EMBL/GenBank/DDBJ whole genome shotgun (WGS) entry which is preliminary data.</text>
</comment>
<name>A0A8J2H8R8_COTCN</name>
<keyword evidence="2" id="KW-1185">Reference proteome</keyword>
<protein>
    <submittedName>
        <fullName evidence="1">Uncharacterized protein</fullName>
    </submittedName>
</protein>
<proteinExistence type="predicted"/>
<sequence length="237" mass="26414">MKIPHLVYFAICFQPGHENPAQIRGKRNDLTQPRPSRCVVKANNYSVLGIVVVCHNNSTSTPVRFLNKRPTSLYLVTCIPLALHGIVDVIDRLMSFFKGLVLFSWGKFDKRRPTDPKEMQRCPYLHEMKERLLSQPTPTDSLDMERLDGGTPVKEANLHTEYPAQTNPGVIPDPPEMPPDTLIGTVVKLNSDGYGSHTSPAHARQPLVPQGSMNPPLCLTPTHSSYGRNFPKNANVV</sequence>
<organism evidence="1 2">
    <name type="scientific">Cotesia congregata</name>
    <name type="common">Parasitoid wasp</name>
    <name type="synonym">Apanteles congregatus</name>
    <dbReference type="NCBI Taxonomy" id="51543"/>
    <lineage>
        <taxon>Eukaryota</taxon>
        <taxon>Metazoa</taxon>
        <taxon>Ecdysozoa</taxon>
        <taxon>Arthropoda</taxon>
        <taxon>Hexapoda</taxon>
        <taxon>Insecta</taxon>
        <taxon>Pterygota</taxon>
        <taxon>Neoptera</taxon>
        <taxon>Endopterygota</taxon>
        <taxon>Hymenoptera</taxon>
        <taxon>Apocrita</taxon>
        <taxon>Ichneumonoidea</taxon>
        <taxon>Braconidae</taxon>
        <taxon>Microgastrinae</taxon>
        <taxon>Cotesia</taxon>
    </lineage>
</organism>
<dbReference type="EMBL" id="CAJNRD030001118">
    <property type="protein sequence ID" value="CAG5081269.1"/>
    <property type="molecule type" value="Genomic_DNA"/>
</dbReference>
<accession>A0A8J2H8R8</accession>
<dbReference type="AlphaFoldDB" id="A0A8J2H8R8"/>
<dbReference type="OrthoDB" id="6429739at2759"/>